<evidence type="ECO:0000313" key="2">
    <source>
        <dbReference type="EMBL" id="KIK00240.1"/>
    </source>
</evidence>
<sequence length="294" mass="31364">MKTTLFSLALAFLGVTASPIRRAIDDETVLNFALTLEYLEADFYAEALQKFDAKAFADAGFPAWVRGRFVEIGQHETAHVEFLQNALGSKATRKCSYRFPYTDPKSFAALSQVLEGVGVSAYNGAAQYIKDPNYLTAAASILPTEARHASWVAAAVNNFSPWSGPLDTPLGLSPVYHLAAGFIVPNSCPSTNPSFPVKALPSLSFDKAIPGSTSTITYDKSAPHGDQVYVAYFTGLKTLIEKVTDGHVLVPSSLSGQVYAVVTTNSKAATDADIVAGPAVLVFERDSKGNLITA</sequence>
<reference evidence="2 3" key="1">
    <citation type="submission" date="2014-04" db="EMBL/GenBank/DDBJ databases">
        <authorList>
            <consortium name="DOE Joint Genome Institute"/>
            <person name="Kuo A."/>
            <person name="Kohler A."/>
            <person name="Nagy L.G."/>
            <person name="Floudas D."/>
            <person name="Copeland A."/>
            <person name="Barry K.W."/>
            <person name="Cichocki N."/>
            <person name="Veneault-Fourrey C."/>
            <person name="LaButti K."/>
            <person name="Lindquist E.A."/>
            <person name="Lipzen A."/>
            <person name="Lundell T."/>
            <person name="Morin E."/>
            <person name="Murat C."/>
            <person name="Sun H."/>
            <person name="Tunlid A."/>
            <person name="Henrissat B."/>
            <person name="Grigoriev I.V."/>
            <person name="Hibbett D.S."/>
            <person name="Martin F."/>
            <person name="Nordberg H.P."/>
            <person name="Cantor M.N."/>
            <person name="Hua S.X."/>
        </authorList>
    </citation>
    <scope>NUCLEOTIDE SEQUENCE [LARGE SCALE GENOMIC DNA]</scope>
    <source>
        <strain evidence="2 3">LaAM-08-1</strain>
    </source>
</reference>
<dbReference type="STRING" id="1095629.A0A0C9WQ17"/>
<dbReference type="PANTHER" id="PTHR31694">
    <property type="entry name" value="DESICCATION-LIKE PROTEIN"/>
    <property type="match status" value="1"/>
</dbReference>
<name>A0A0C9WQ17_9AGAR</name>
<dbReference type="SUPFAM" id="SSF47240">
    <property type="entry name" value="Ferritin-like"/>
    <property type="match status" value="1"/>
</dbReference>
<dbReference type="PANTHER" id="PTHR31694:SF26">
    <property type="entry name" value="OS05G0151100 PROTEIN"/>
    <property type="match status" value="1"/>
</dbReference>
<dbReference type="OrthoDB" id="1001765at2759"/>
<dbReference type="InterPro" id="IPR009078">
    <property type="entry name" value="Ferritin-like_SF"/>
</dbReference>
<reference evidence="3" key="2">
    <citation type="submission" date="2015-01" db="EMBL/GenBank/DDBJ databases">
        <title>Evolutionary Origins and Diversification of the Mycorrhizal Mutualists.</title>
        <authorList>
            <consortium name="DOE Joint Genome Institute"/>
            <consortium name="Mycorrhizal Genomics Consortium"/>
            <person name="Kohler A."/>
            <person name="Kuo A."/>
            <person name="Nagy L.G."/>
            <person name="Floudas D."/>
            <person name="Copeland A."/>
            <person name="Barry K.W."/>
            <person name="Cichocki N."/>
            <person name="Veneault-Fourrey C."/>
            <person name="LaButti K."/>
            <person name="Lindquist E.A."/>
            <person name="Lipzen A."/>
            <person name="Lundell T."/>
            <person name="Morin E."/>
            <person name="Murat C."/>
            <person name="Riley R."/>
            <person name="Ohm R."/>
            <person name="Sun H."/>
            <person name="Tunlid A."/>
            <person name="Henrissat B."/>
            <person name="Grigoriev I.V."/>
            <person name="Hibbett D.S."/>
            <person name="Martin F."/>
        </authorList>
    </citation>
    <scope>NUCLEOTIDE SEQUENCE [LARGE SCALE GENOMIC DNA]</scope>
    <source>
        <strain evidence="3">LaAM-08-1</strain>
    </source>
</reference>
<accession>A0A0C9WQ17</accession>
<keyword evidence="3" id="KW-1185">Reference proteome</keyword>
<evidence type="ECO:0000256" key="1">
    <source>
        <dbReference type="SAM" id="SignalP"/>
    </source>
</evidence>
<protein>
    <recommendedName>
        <fullName evidence="4">Protein rds1</fullName>
    </recommendedName>
</protein>
<dbReference type="InterPro" id="IPR052965">
    <property type="entry name" value="Pigment-catalase-like"/>
</dbReference>
<dbReference type="EMBL" id="KN838630">
    <property type="protein sequence ID" value="KIK00240.1"/>
    <property type="molecule type" value="Genomic_DNA"/>
</dbReference>
<evidence type="ECO:0008006" key="4">
    <source>
        <dbReference type="Google" id="ProtNLM"/>
    </source>
</evidence>
<evidence type="ECO:0000313" key="3">
    <source>
        <dbReference type="Proteomes" id="UP000054477"/>
    </source>
</evidence>
<proteinExistence type="predicted"/>
<dbReference type="HOGENOM" id="CLU_029630_0_0_1"/>
<gene>
    <name evidence="2" type="ORF">K443DRAFT_679331</name>
</gene>
<organism evidence="2 3">
    <name type="scientific">Laccaria amethystina LaAM-08-1</name>
    <dbReference type="NCBI Taxonomy" id="1095629"/>
    <lineage>
        <taxon>Eukaryota</taxon>
        <taxon>Fungi</taxon>
        <taxon>Dikarya</taxon>
        <taxon>Basidiomycota</taxon>
        <taxon>Agaricomycotina</taxon>
        <taxon>Agaricomycetes</taxon>
        <taxon>Agaricomycetidae</taxon>
        <taxon>Agaricales</taxon>
        <taxon>Agaricineae</taxon>
        <taxon>Hydnangiaceae</taxon>
        <taxon>Laccaria</taxon>
    </lineage>
</organism>
<feature type="signal peptide" evidence="1">
    <location>
        <begin position="1"/>
        <end position="17"/>
    </location>
</feature>
<dbReference type="Proteomes" id="UP000054477">
    <property type="component" value="Unassembled WGS sequence"/>
</dbReference>
<dbReference type="CDD" id="cd00657">
    <property type="entry name" value="Ferritin_like"/>
    <property type="match status" value="1"/>
</dbReference>
<dbReference type="AlphaFoldDB" id="A0A0C9WQ17"/>
<feature type="chain" id="PRO_5002222467" description="Protein rds1" evidence="1">
    <location>
        <begin position="18"/>
        <end position="294"/>
    </location>
</feature>
<keyword evidence="1" id="KW-0732">Signal</keyword>
<dbReference type="Pfam" id="PF13668">
    <property type="entry name" value="Ferritin_2"/>
    <property type="match status" value="1"/>
</dbReference>